<keyword evidence="2 6" id="KW-0963">Cytoplasm</keyword>
<evidence type="ECO:0000313" key="9">
    <source>
        <dbReference type="EMBL" id="OGM61356.1"/>
    </source>
</evidence>
<dbReference type="EMBL" id="MGHE01000046">
    <property type="protein sequence ID" value="OGM61356.1"/>
    <property type="molecule type" value="Genomic_DNA"/>
</dbReference>
<gene>
    <name evidence="9" type="ORF">A3A52_05585</name>
</gene>
<evidence type="ECO:0000256" key="6">
    <source>
        <dbReference type="HAMAP-Rule" id="MF_00693"/>
    </source>
</evidence>
<feature type="domain" description="TACO1/YebC-like N-terminal" evidence="8">
    <location>
        <begin position="5"/>
        <end position="76"/>
    </location>
</feature>
<comment type="similarity">
    <text evidence="1 6">Belongs to the TACO1 family.</text>
</comment>
<comment type="subcellular location">
    <subcellularLocation>
        <location evidence="6">Cytoplasm</location>
    </subcellularLocation>
</comment>
<protein>
    <recommendedName>
        <fullName evidence="6">Probable transcriptional regulatory protein A3A52_05585</fullName>
    </recommendedName>
</protein>
<dbReference type="InterPro" id="IPR049083">
    <property type="entry name" value="TACO1_YebC_N"/>
</dbReference>
<evidence type="ECO:0000256" key="4">
    <source>
        <dbReference type="ARBA" id="ARBA00023125"/>
    </source>
</evidence>
<dbReference type="NCBIfam" id="NF009044">
    <property type="entry name" value="PRK12378.1"/>
    <property type="match status" value="1"/>
</dbReference>
<evidence type="ECO:0000256" key="2">
    <source>
        <dbReference type="ARBA" id="ARBA00022490"/>
    </source>
</evidence>
<organism evidence="9 10">
    <name type="scientific">Candidatus Woesebacteria bacterium RIFCSPLOWO2_01_FULL_39_14</name>
    <dbReference type="NCBI Taxonomy" id="1802518"/>
    <lineage>
        <taxon>Bacteria</taxon>
        <taxon>Candidatus Woeseibacteriota</taxon>
    </lineage>
</organism>
<evidence type="ECO:0000259" key="8">
    <source>
        <dbReference type="Pfam" id="PF20772"/>
    </source>
</evidence>
<dbReference type="Gene3D" id="3.30.70.980">
    <property type="match status" value="2"/>
</dbReference>
<dbReference type="PANTHER" id="PTHR12532:SF6">
    <property type="entry name" value="TRANSCRIPTIONAL REGULATORY PROTEIN YEBC-RELATED"/>
    <property type="match status" value="1"/>
</dbReference>
<dbReference type="InterPro" id="IPR048300">
    <property type="entry name" value="TACO1_YebC-like_2nd/3rd_dom"/>
</dbReference>
<evidence type="ECO:0000313" key="10">
    <source>
        <dbReference type="Proteomes" id="UP000177060"/>
    </source>
</evidence>
<evidence type="ECO:0000259" key="7">
    <source>
        <dbReference type="Pfam" id="PF01709"/>
    </source>
</evidence>
<evidence type="ECO:0000256" key="5">
    <source>
        <dbReference type="ARBA" id="ARBA00023163"/>
    </source>
</evidence>
<feature type="domain" description="TACO1/YebC-like second and third" evidence="7">
    <location>
        <begin position="81"/>
        <end position="236"/>
    </location>
</feature>
<dbReference type="GO" id="GO:0006355">
    <property type="term" value="P:regulation of DNA-templated transcription"/>
    <property type="evidence" value="ECO:0007669"/>
    <property type="project" value="UniProtKB-UniRule"/>
</dbReference>
<dbReference type="InterPro" id="IPR002876">
    <property type="entry name" value="Transcrip_reg_TACO1-like"/>
</dbReference>
<dbReference type="Pfam" id="PF01709">
    <property type="entry name" value="Transcrip_reg"/>
    <property type="match status" value="1"/>
</dbReference>
<dbReference type="AlphaFoldDB" id="A0A1F8BBC9"/>
<dbReference type="Gene3D" id="1.10.10.200">
    <property type="match status" value="1"/>
</dbReference>
<dbReference type="GO" id="GO:0005829">
    <property type="term" value="C:cytosol"/>
    <property type="evidence" value="ECO:0007669"/>
    <property type="project" value="TreeGrafter"/>
</dbReference>
<reference evidence="9 10" key="1">
    <citation type="journal article" date="2016" name="Nat. Commun.">
        <title>Thousands of microbial genomes shed light on interconnected biogeochemical processes in an aquifer system.</title>
        <authorList>
            <person name="Anantharaman K."/>
            <person name="Brown C.T."/>
            <person name="Hug L.A."/>
            <person name="Sharon I."/>
            <person name="Castelle C.J."/>
            <person name="Probst A.J."/>
            <person name="Thomas B.C."/>
            <person name="Singh A."/>
            <person name="Wilkins M.J."/>
            <person name="Karaoz U."/>
            <person name="Brodie E.L."/>
            <person name="Williams K.H."/>
            <person name="Hubbard S.S."/>
            <person name="Banfield J.F."/>
        </authorList>
    </citation>
    <scope>NUCLEOTIDE SEQUENCE [LARGE SCALE GENOMIC DNA]</scope>
</reference>
<evidence type="ECO:0000256" key="1">
    <source>
        <dbReference type="ARBA" id="ARBA00008724"/>
    </source>
</evidence>
<accession>A0A1F8BBC9</accession>
<keyword evidence="5 6" id="KW-0804">Transcription</keyword>
<proteinExistence type="inferred from homology"/>
<dbReference type="Pfam" id="PF20772">
    <property type="entry name" value="TACO1_YebC_N"/>
    <property type="match status" value="1"/>
</dbReference>
<dbReference type="InterPro" id="IPR017856">
    <property type="entry name" value="Integrase-like_N"/>
</dbReference>
<dbReference type="FunFam" id="1.10.10.200:FF:000002">
    <property type="entry name" value="Probable transcriptional regulatory protein CLM62_37755"/>
    <property type="match status" value="1"/>
</dbReference>
<keyword evidence="3 6" id="KW-0805">Transcription regulation</keyword>
<dbReference type="PANTHER" id="PTHR12532">
    <property type="entry name" value="TRANSLATIONAL ACTIVATOR OF CYTOCHROME C OXIDASE 1"/>
    <property type="match status" value="1"/>
</dbReference>
<name>A0A1F8BBC9_9BACT</name>
<dbReference type="Proteomes" id="UP000177060">
    <property type="component" value="Unassembled WGS sequence"/>
</dbReference>
<keyword evidence="4 6" id="KW-0238">DNA-binding</keyword>
<evidence type="ECO:0000256" key="3">
    <source>
        <dbReference type="ARBA" id="ARBA00023015"/>
    </source>
</evidence>
<dbReference type="GO" id="GO:0003677">
    <property type="term" value="F:DNA binding"/>
    <property type="evidence" value="ECO:0007669"/>
    <property type="project" value="UniProtKB-UniRule"/>
</dbReference>
<dbReference type="InterPro" id="IPR029072">
    <property type="entry name" value="YebC-like"/>
</dbReference>
<dbReference type="SUPFAM" id="SSF75625">
    <property type="entry name" value="YebC-like"/>
    <property type="match status" value="1"/>
</dbReference>
<dbReference type="NCBIfam" id="NF001030">
    <property type="entry name" value="PRK00110.1"/>
    <property type="match status" value="1"/>
</dbReference>
<sequence>MSGHSHYATIKRQKEAKDAAKGRVFSRLARGIQIAVKSGGGTDPDANYKLRMAIEAARSSNMPKENIERAIKAAQAKSGDLEEVIYEGYGPGGIAVIVEVVTDNRNRTGQEIKNIFDRGGGSLAGPGSVSFNFDPRGLILTEKKDNFEEVMLPLVDLGVEDISETDDAIEVYTEAGSVREIRDKLTSLGFKVISIELISKPKNFQVIEEVDLAKKILSFLENLEAHDDVQKLFTNVEIPQVVLEKIGN</sequence>
<dbReference type="InterPro" id="IPR026564">
    <property type="entry name" value="Transcrip_reg_TACO1-like_dom3"/>
</dbReference>
<dbReference type="NCBIfam" id="TIGR01033">
    <property type="entry name" value="YebC/PmpR family DNA-binding transcriptional regulator"/>
    <property type="match status" value="1"/>
</dbReference>
<comment type="caution">
    <text evidence="9">The sequence shown here is derived from an EMBL/GenBank/DDBJ whole genome shotgun (WGS) entry which is preliminary data.</text>
</comment>
<dbReference type="HAMAP" id="MF_00693">
    <property type="entry name" value="Transcrip_reg_TACO1"/>
    <property type="match status" value="1"/>
</dbReference>